<evidence type="ECO:0000313" key="1">
    <source>
        <dbReference type="EMBL" id="MFB6491405.1"/>
    </source>
</evidence>
<protein>
    <submittedName>
        <fullName evidence="1">Uncharacterized protein</fullName>
    </submittedName>
</protein>
<sequence length="109" mass="12372">MGEIERGRRVIVPPYLKPQKEEKKEARGERRLRIKGVEDVAKGSVRLNKAVYEEMGSPGELEVVEGEKKRTFLAMADEKTPQQEVWANPEDLRVLGIAEGTVVTVRRTK</sequence>
<gene>
    <name evidence="1" type="ORF">TU35_009280</name>
</gene>
<comment type="caution">
    <text evidence="1">The sequence shown here is derived from an EMBL/GenBank/DDBJ whole genome shotgun (WGS) entry which is preliminary data.</text>
</comment>
<dbReference type="EMBL" id="JZWT02000032">
    <property type="protein sequence ID" value="MFB6491405.1"/>
    <property type="molecule type" value="Genomic_DNA"/>
</dbReference>
<accession>A0ACC6V313</accession>
<dbReference type="Proteomes" id="UP000033636">
    <property type="component" value="Unassembled WGS sequence"/>
</dbReference>
<proteinExistence type="predicted"/>
<reference evidence="1" key="1">
    <citation type="submission" date="2024-07" db="EMBL/GenBank/DDBJ databases">
        <title>Metagenome and Metagenome-Assembled Genomes of Archaea from a hot spring from the geothermal field of Los Azufres, Mexico.</title>
        <authorList>
            <person name="Marin-Paredes R."/>
            <person name="Martinez-Romero E."/>
            <person name="Servin-Garciduenas L.E."/>
        </authorList>
    </citation>
    <scope>NUCLEOTIDE SEQUENCE</scope>
</reference>
<evidence type="ECO:0000313" key="2">
    <source>
        <dbReference type="Proteomes" id="UP000033636"/>
    </source>
</evidence>
<name>A0ACC6V313_9CREN</name>
<organism evidence="1 2">
    <name type="scientific">Thermoproteus sp. AZ2</name>
    <dbReference type="NCBI Taxonomy" id="1609232"/>
    <lineage>
        <taxon>Archaea</taxon>
        <taxon>Thermoproteota</taxon>
        <taxon>Thermoprotei</taxon>
        <taxon>Thermoproteales</taxon>
        <taxon>Thermoproteaceae</taxon>
        <taxon>Thermoproteus</taxon>
    </lineage>
</organism>